<keyword evidence="3" id="KW-1185">Reference proteome</keyword>
<gene>
    <name evidence="2" type="ORF">Ga0061079_10445</name>
</gene>
<dbReference type="Proteomes" id="UP000182761">
    <property type="component" value="Unassembled WGS sequence"/>
</dbReference>
<dbReference type="STRING" id="1586267.GCA_001418685_00763"/>
<keyword evidence="1" id="KW-0472">Membrane</keyword>
<name>A0A0X3AP51_9FLAO</name>
<accession>A0A0X3AP51</accession>
<keyword evidence="1" id="KW-1133">Transmembrane helix</keyword>
<dbReference type="EMBL" id="FCOR01000004">
    <property type="protein sequence ID" value="CVK15927.1"/>
    <property type="molecule type" value="Genomic_DNA"/>
</dbReference>
<reference evidence="2 3" key="1">
    <citation type="submission" date="2016-01" db="EMBL/GenBank/DDBJ databases">
        <authorList>
            <person name="McClelland M."/>
            <person name="Jain A."/>
            <person name="Saraogi P."/>
            <person name="Mendelson R."/>
            <person name="Westerman R."/>
            <person name="SanMiguel P."/>
            <person name="Csonka L."/>
        </authorList>
    </citation>
    <scope>NUCLEOTIDE SEQUENCE [LARGE SCALE GENOMIC DNA]</scope>
    <source>
        <strain evidence="2 3">R-53146</strain>
    </source>
</reference>
<dbReference type="AlphaFoldDB" id="A0A0X3AP51"/>
<sequence>MMTELILGISKLFTWSYKILPVIGHFVDWFYVVVLCLFLLYWCKRIIGFTQKDNKYDGDHL</sequence>
<organism evidence="2 3">
    <name type="scientific">Apibacter mensalis</name>
    <dbReference type="NCBI Taxonomy" id="1586267"/>
    <lineage>
        <taxon>Bacteria</taxon>
        <taxon>Pseudomonadati</taxon>
        <taxon>Bacteroidota</taxon>
        <taxon>Flavobacteriia</taxon>
        <taxon>Flavobacteriales</taxon>
        <taxon>Weeksellaceae</taxon>
        <taxon>Apibacter</taxon>
    </lineage>
</organism>
<proteinExistence type="predicted"/>
<evidence type="ECO:0000313" key="3">
    <source>
        <dbReference type="Proteomes" id="UP000182761"/>
    </source>
</evidence>
<keyword evidence="1" id="KW-0812">Transmembrane</keyword>
<evidence type="ECO:0000313" key="2">
    <source>
        <dbReference type="EMBL" id="CVK15927.1"/>
    </source>
</evidence>
<evidence type="ECO:0000256" key="1">
    <source>
        <dbReference type="SAM" id="Phobius"/>
    </source>
</evidence>
<protein>
    <submittedName>
        <fullName evidence="2">Uncharacterized protein</fullName>
    </submittedName>
</protein>
<feature type="transmembrane region" description="Helical" evidence="1">
    <location>
        <begin position="20"/>
        <end position="42"/>
    </location>
</feature>
<dbReference type="RefSeq" id="WP_055425147.1">
    <property type="nucleotide sequence ID" value="NZ_FCOR01000004.1"/>
</dbReference>